<keyword evidence="8" id="KW-0547">Nucleotide-binding</keyword>
<keyword evidence="7 14" id="KW-0812">Transmembrane</keyword>
<dbReference type="PROSITE" id="PS50109">
    <property type="entry name" value="HIS_KIN"/>
    <property type="match status" value="1"/>
</dbReference>
<dbReference type="InterPro" id="IPR036890">
    <property type="entry name" value="HATPase_C_sf"/>
</dbReference>
<dbReference type="EC" id="2.7.13.3" evidence="3"/>
<evidence type="ECO:0000256" key="8">
    <source>
        <dbReference type="ARBA" id="ARBA00022741"/>
    </source>
</evidence>
<dbReference type="PANTHER" id="PTHR45528:SF1">
    <property type="entry name" value="SENSOR HISTIDINE KINASE CPXA"/>
    <property type="match status" value="1"/>
</dbReference>
<evidence type="ECO:0000256" key="10">
    <source>
        <dbReference type="ARBA" id="ARBA00022840"/>
    </source>
</evidence>
<evidence type="ECO:0000256" key="12">
    <source>
        <dbReference type="ARBA" id="ARBA00023012"/>
    </source>
</evidence>
<comment type="subcellular location">
    <subcellularLocation>
        <location evidence="2">Cell membrane</location>
        <topology evidence="2">Multi-pass membrane protein</topology>
    </subcellularLocation>
</comment>
<gene>
    <name evidence="16" type="ORF">LCGC14_0634660</name>
</gene>
<comment type="caution">
    <text evidence="16">The sequence shown here is derived from an EMBL/GenBank/DDBJ whole genome shotgun (WGS) entry which is preliminary data.</text>
</comment>
<evidence type="ECO:0000256" key="1">
    <source>
        <dbReference type="ARBA" id="ARBA00000085"/>
    </source>
</evidence>
<reference evidence="16" key="1">
    <citation type="journal article" date="2015" name="Nature">
        <title>Complex archaea that bridge the gap between prokaryotes and eukaryotes.</title>
        <authorList>
            <person name="Spang A."/>
            <person name="Saw J.H."/>
            <person name="Jorgensen S.L."/>
            <person name="Zaremba-Niedzwiedzka K."/>
            <person name="Martijn J."/>
            <person name="Lind A.E."/>
            <person name="van Eijk R."/>
            <person name="Schleper C."/>
            <person name="Guy L."/>
            <person name="Ettema T.J."/>
        </authorList>
    </citation>
    <scope>NUCLEOTIDE SEQUENCE</scope>
</reference>
<keyword evidence="10" id="KW-0067">ATP-binding</keyword>
<name>A0A0F9R657_9ZZZZ</name>
<keyword evidence="9" id="KW-0418">Kinase</keyword>
<dbReference type="GO" id="GO:0000155">
    <property type="term" value="F:phosphorelay sensor kinase activity"/>
    <property type="evidence" value="ECO:0007669"/>
    <property type="project" value="InterPro"/>
</dbReference>
<evidence type="ECO:0000256" key="5">
    <source>
        <dbReference type="ARBA" id="ARBA00022553"/>
    </source>
</evidence>
<accession>A0A0F9R657</accession>
<keyword evidence="6" id="KW-0808">Transferase</keyword>
<dbReference type="InterPro" id="IPR005467">
    <property type="entry name" value="His_kinase_dom"/>
</dbReference>
<keyword evidence="11 14" id="KW-1133">Transmembrane helix</keyword>
<evidence type="ECO:0000313" key="16">
    <source>
        <dbReference type="EMBL" id="KKN50239.1"/>
    </source>
</evidence>
<evidence type="ECO:0000256" key="9">
    <source>
        <dbReference type="ARBA" id="ARBA00022777"/>
    </source>
</evidence>
<keyword evidence="12" id="KW-0902">Two-component regulatory system</keyword>
<feature type="domain" description="Histidine kinase" evidence="15">
    <location>
        <begin position="230"/>
        <end position="430"/>
    </location>
</feature>
<dbReference type="EMBL" id="LAZR01001125">
    <property type="protein sequence ID" value="KKN50239.1"/>
    <property type="molecule type" value="Genomic_DNA"/>
</dbReference>
<proteinExistence type="predicted"/>
<evidence type="ECO:0000256" key="4">
    <source>
        <dbReference type="ARBA" id="ARBA00022475"/>
    </source>
</evidence>
<dbReference type="PANTHER" id="PTHR45528">
    <property type="entry name" value="SENSOR HISTIDINE KINASE CPXA"/>
    <property type="match status" value="1"/>
</dbReference>
<dbReference type="InterPro" id="IPR036097">
    <property type="entry name" value="HisK_dim/P_sf"/>
</dbReference>
<keyword evidence="5" id="KW-0597">Phosphoprotein</keyword>
<dbReference type="SUPFAM" id="SSF47384">
    <property type="entry name" value="Homodimeric domain of signal transducing histidine kinase"/>
    <property type="match status" value="1"/>
</dbReference>
<sequence>MKIRPSLRLYFFATMVLLSSLMAIGFSFLSVNYFIDGLDRGLNGVMHALSQSTEVKNGQPTEMIGFKIASRWEDMPNEIQQRFTKPTDIGVLQKSKVKSSFFSMPEDLYFVAYFQNPAGEPRYVSRIMLEKERLKKQASPDKPIKKLVWIALTGVTAIALFTFFLFMVMKKIAKPVESLRGWAKSLNQKNLQNTPPDFTYNELNTLATLIRSSLLSAHDSLEREQRFLSYASHELRTPISVIRSNVELLNRLSEKAPLSDKQHLTLQRIERAGLTMSDLTETLLWLSRNDDQQSAPEPVNLAEIITTLSNELDYLLNSKQVDVLINTDNQSTTINTEATACHIVLTNLIRNAYQHTQQGQVKITQQGSRVIIVNISAKTDTPHATNNTSKPANIGYGLGLELSEKIIKRHGWVYEVNDMPGRYEVVVDFS</sequence>
<dbReference type="CDD" id="cd00082">
    <property type="entry name" value="HisKA"/>
    <property type="match status" value="1"/>
</dbReference>
<dbReference type="SUPFAM" id="SSF55874">
    <property type="entry name" value="ATPase domain of HSP90 chaperone/DNA topoisomerase II/histidine kinase"/>
    <property type="match status" value="1"/>
</dbReference>
<evidence type="ECO:0000259" key="15">
    <source>
        <dbReference type="PROSITE" id="PS50109"/>
    </source>
</evidence>
<dbReference type="InterPro" id="IPR003661">
    <property type="entry name" value="HisK_dim/P_dom"/>
</dbReference>
<evidence type="ECO:0000256" key="6">
    <source>
        <dbReference type="ARBA" id="ARBA00022679"/>
    </source>
</evidence>
<dbReference type="GO" id="GO:0005524">
    <property type="term" value="F:ATP binding"/>
    <property type="evidence" value="ECO:0007669"/>
    <property type="project" value="UniProtKB-KW"/>
</dbReference>
<dbReference type="SMART" id="SM00388">
    <property type="entry name" value="HisKA"/>
    <property type="match status" value="1"/>
</dbReference>
<dbReference type="Gene3D" id="1.10.287.130">
    <property type="match status" value="1"/>
</dbReference>
<feature type="transmembrane region" description="Helical" evidence="14">
    <location>
        <begin position="147"/>
        <end position="168"/>
    </location>
</feature>
<evidence type="ECO:0000256" key="3">
    <source>
        <dbReference type="ARBA" id="ARBA00012438"/>
    </source>
</evidence>
<dbReference type="InterPro" id="IPR050398">
    <property type="entry name" value="HssS/ArlS-like"/>
</dbReference>
<dbReference type="GO" id="GO:0005886">
    <property type="term" value="C:plasma membrane"/>
    <property type="evidence" value="ECO:0007669"/>
    <property type="project" value="UniProtKB-SubCell"/>
</dbReference>
<evidence type="ECO:0000256" key="7">
    <source>
        <dbReference type="ARBA" id="ARBA00022692"/>
    </source>
</evidence>
<keyword evidence="4" id="KW-1003">Cell membrane</keyword>
<dbReference type="Gene3D" id="3.30.565.10">
    <property type="entry name" value="Histidine kinase-like ATPase, C-terminal domain"/>
    <property type="match status" value="1"/>
</dbReference>
<protein>
    <recommendedName>
        <fullName evidence="3">histidine kinase</fullName>
        <ecNumber evidence="3">2.7.13.3</ecNumber>
    </recommendedName>
</protein>
<evidence type="ECO:0000256" key="13">
    <source>
        <dbReference type="ARBA" id="ARBA00023136"/>
    </source>
</evidence>
<feature type="transmembrane region" description="Helical" evidence="14">
    <location>
        <begin position="9"/>
        <end position="35"/>
    </location>
</feature>
<organism evidence="16">
    <name type="scientific">marine sediment metagenome</name>
    <dbReference type="NCBI Taxonomy" id="412755"/>
    <lineage>
        <taxon>unclassified sequences</taxon>
        <taxon>metagenomes</taxon>
        <taxon>ecological metagenomes</taxon>
    </lineage>
</organism>
<dbReference type="AlphaFoldDB" id="A0A0F9R657"/>
<evidence type="ECO:0000256" key="2">
    <source>
        <dbReference type="ARBA" id="ARBA00004651"/>
    </source>
</evidence>
<evidence type="ECO:0000256" key="11">
    <source>
        <dbReference type="ARBA" id="ARBA00022989"/>
    </source>
</evidence>
<evidence type="ECO:0000256" key="14">
    <source>
        <dbReference type="SAM" id="Phobius"/>
    </source>
</evidence>
<dbReference type="Pfam" id="PF00512">
    <property type="entry name" value="HisKA"/>
    <property type="match status" value="1"/>
</dbReference>
<keyword evidence="13 14" id="KW-0472">Membrane</keyword>
<comment type="catalytic activity">
    <reaction evidence="1">
        <text>ATP + protein L-histidine = ADP + protein N-phospho-L-histidine.</text>
        <dbReference type="EC" id="2.7.13.3"/>
    </reaction>
</comment>